<proteinExistence type="predicted"/>
<comment type="caution">
    <text evidence="2">The sequence shown here is derived from an EMBL/GenBank/DDBJ whole genome shotgun (WGS) entry which is preliminary data.</text>
</comment>
<dbReference type="PROSITE" id="PS51257">
    <property type="entry name" value="PROKAR_LIPOPROTEIN"/>
    <property type="match status" value="1"/>
</dbReference>
<evidence type="ECO:0000256" key="1">
    <source>
        <dbReference type="SAM" id="MobiDB-lite"/>
    </source>
</evidence>
<protein>
    <submittedName>
        <fullName evidence="2">Guanyl-nucleotide exchange factor</fullName>
    </submittedName>
</protein>
<dbReference type="Proteomes" id="UP001454036">
    <property type="component" value="Unassembled WGS sequence"/>
</dbReference>
<sequence>MKLLQFGNSDWEFRIVEIGQLIGTISIIGCAVGEEVVLGGEGVRRYPRPEKEYRSFSLIYNDRSLDLICKDKDKAEVWFSGLKSLIFRSHQRKWRTESRNDGISSGANNPRTYTRRSSPVNSPFGSGDNLHKFIGATMGMAELNIQNENGHIAMPWRYKLAFKVVVQLALDIARGPEGHNLPYPVHSINALSIYLHYILNGYELVYQGEGDIDNLIHIISEKGGLFSYSLDSWRDYIFANFIHKAPNFNLELYRHGHVEIFGWRKFRHATDCHSHLMLNSFHLQSNVHTTYTEHRAHRNPTWVMASTSENRGTHFRAMWKLKVP</sequence>
<dbReference type="SUPFAM" id="SSF50729">
    <property type="entry name" value="PH domain-like"/>
    <property type="match status" value="1"/>
</dbReference>
<evidence type="ECO:0000313" key="2">
    <source>
        <dbReference type="EMBL" id="GAA0173721.1"/>
    </source>
</evidence>
<feature type="region of interest" description="Disordered" evidence="1">
    <location>
        <begin position="98"/>
        <end position="125"/>
    </location>
</feature>
<feature type="compositionally biased region" description="Polar residues" evidence="1">
    <location>
        <begin position="101"/>
        <end position="124"/>
    </location>
</feature>
<keyword evidence="3" id="KW-1185">Reference proteome</keyword>
<evidence type="ECO:0000313" key="3">
    <source>
        <dbReference type="Proteomes" id="UP001454036"/>
    </source>
</evidence>
<dbReference type="InterPro" id="IPR011993">
    <property type="entry name" value="PH-like_dom_sf"/>
</dbReference>
<dbReference type="AlphaFoldDB" id="A0AAV3REV1"/>
<dbReference type="EMBL" id="BAABME010008739">
    <property type="protein sequence ID" value="GAA0173721.1"/>
    <property type="molecule type" value="Genomic_DNA"/>
</dbReference>
<dbReference type="Gene3D" id="2.30.29.30">
    <property type="entry name" value="Pleckstrin-homology domain (PH domain)/Phosphotyrosine-binding domain (PTB)"/>
    <property type="match status" value="1"/>
</dbReference>
<gene>
    <name evidence="2" type="ORF">LIER_27280</name>
</gene>
<accession>A0AAV3REV1</accession>
<organism evidence="2 3">
    <name type="scientific">Lithospermum erythrorhizon</name>
    <name type="common">Purple gromwell</name>
    <name type="synonym">Lithospermum officinale var. erythrorhizon</name>
    <dbReference type="NCBI Taxonomy" id="34254"/>
    <lineage>
        <taxon>Eukaryota</taxon>
        <taxon>Viridiplantae</taxon>
        <taxon>Streptophyta</taxon>
        <taxon>Embryophyta</taxon>
        <taxon>Tracheophyta</taxon>
        <taxon>Spermatophyta</taxon>
        <taxon>Magnoliopsida</taxon>
        <taxon>eudicotyledons</taxon>
        <taxon>Gunneridae</taxon>
        <taxon>Pentapetalae</taxon>
        <taxon>asterids</taxon>
        <taxon>lamiids</taxon>
        <taxon>Boraginales</taxon>
        <taxon>Boraginaceae</taxon>
        <taxon>Boraginoideae</taxon>
        <taxon>Lithospermeae</taxon>
        <taxon>Lithospermum</taxon>
    </lineage>
</organism>
<name>A0AAV3REV1_LITER</name>
<reference evidence="2 3" key="1">
    <citation type="submission" date="2024-01" db="EMBL/GenBank/DDBJ databases">
        <title>The complete chloroplast genome sequence of Lithospermum erythrorhizon: insights into the phylogenetic relationship among Boraginaceae species and the maternal lineages of purple gromwells.</title>
        <authorList>
            <person name="Okada T."/>
            <person name="Watanabe K."/>
        </authorList>
    </citation>
    <scope>NUCLEOTIDE SEQUENCE [LARGE SCALE GENOMIC DNA]</scope>
</reference>